<evidence type="ECO:0000256" key="2">
    <source>
        <dbReference type="ARBA" id="ARBA00023125"/>
    </source>
</evidence>
<keyword evidence="1" id="KW-0805">Transcription regulation</keyword>
<dbReference type="InterPro" id="IPR011991">
    <property type="entry name" value="ArsR-like_HTH"/>
</dbReference>
<keyword evidence="3" id="KW-0804">Transcription</keyword>
<protein>
    <submittedName>
        <fullName evidence="5">ArsR family transcriptional regulator</fullName>
    </submittedName>
</protein>
<dbReference type="AlphaFoldDB" id="A0A2S8FZR3"/>
<dbReference type="EMBL" id="PUHY01000005">
    <property type="protein sequence ID" value="PQO37685.1"/>
    <property type="molecule type" value="Genomic_DNA"/>
</dbReference>
<dbReference type="Pfam" id="PF01022">
    <property type="entry name" value="HTH_5"/>
    <property type="match status" value="1"/>
</dbReference>
<reference evidence="5 6" key="1">
    <citation type="submission" date="2018-02" db="EMBL/GenBank/DDBJ databases">
        <title>Comparative genomes isolates from brazilian mangrove.</title>
        <authorList>
            <person name="Araujo J.E."/>
            <person name="Taketani R.G."/>
            <person name="Silva M.C.P."/>
            <person name="Loureco M.V."/>
            <person name="Andreote F.D."/>
        </authorList>
    </citation>
    <scope>NUCLEOTIDE SEQUENCE [LARGE SCALE GENOMIC DNA]</scope>
    <source>
        <strain evidence="5 6">Hex-1 MGV</strain>
    </source>
</reference>
<dbReference type="GO" id="GO:0003677">
    <property type="term" value="F:DNA binding"/>
    <property type="evidence" value="ECO:0007669"/>
    <property type="project" value="UniProtKB-KW"/>
</dbReference>
<keyword evidence="2" id="KW-0238">DNA-binding</keyword>
<dbReference type="PANTHER" id="PTHR33154">
    <property type="entry name" value="TRANSCRIPTIONAL REGULATOR, ARSR FAMILY"/>
    <property type="match status" value="1"/>
</dbReference>
<evidence type="ECO:0000256" key="3">
    <source>
        <dbReference type="ARBA" id="ARBA00023163"/>
    </source>
</evidence>
<feature type="domain" description="HTH arsR-type" evidence="4">
    <location>
        <begin position="1"/>
        <end position="86"/>
    </location>
</feature>
<evidence type="ECO:0000313" key="5">
    <source>
        <dbReference type="EMBL" id="PQO37685.1"/>
    </source>
</evidence>
<dbReference type="PANTHER" id="PTHR33154:SF33">
    <property type="entry name" value="TRANSCRIPTIONAL REPRESSOR SDPR"/>
    <property type="match status" value="1"/>
</dbReference>
<dbReference type="OrthoDB" id="9799175at2"/>
<dbReference type="InterPro" id="IPR051081">
    <property type="entry name" value="HTH_MetalResp_TranReg"/>
</dbReference>
<dbReference type="Proteomes" id="UP000238322">
    <property type="component" value="Unassembled WGS sequence"/>
</dbReference>
<organism evidence="5 6">
    <name type="scientific">Blastopirellula marina</name>
    <dbReference type="NCBI Taxonomy" id="124"/>
    <lineage>
        <taxon>Bacteria</taxon>
        <taxon>Pseudomonadati</taxon>
        <taxon>Planctomycetota</taxon>
        <taxon>Planctomycetia</taxon>
        <taxon>Pirellulales</taxon>
        <taxon>Pirellulaceae</taxon>
        <taxon>Blastopirellula</taxon>
    </lineage>
</organism>
<dbReference type="PROSITE" id="PS50987">
    <property type="entry name" value="HTH_ARSR_2"/>
    <property type="match status" value="1"/>
</dbReference>
<dbReference type="InterPro" id="IPR036390">
    <property type="entry name" value="WH_DNA-bd_sf"/>
</dbReference>
<dbReference type="Gene3D" id="1.10.10.10">
    <property type="entry name" value="Winged helix-like DNA-binding domain superfamily/Winged helix DNA-binding domain"/>
    <property type="match status" value="1"/>
</dbReference>
<dbReference type="SMART" id="SM00418">
    <property type="entry name" value="HTH_ARSR"/>
    <property type="match status" value="1"/>
</dbReference>
<dbReference type="SUPFAM" id="SSF46785">
    <property type="entry name" value="Winged helix' DNA-binding domain"/>
    <property type="match status" value="1"/>
</dbReference>
<evidence type="ECO:0000256" key="1">
    <source>
        <dbReference type="ARBA" id="ARBA00023015"/>
    </source>
</evidence>
<proteinExistence type="predicted"/>
<evidence type="ECO:0000313" key="6">
    <source>
        <dbReference type="Proteomes" id="UP000238322"/>
    </source>
</evidence>
<name>A0A2S8FZR3_9BACT</name>
<gene>
    <name evidence="5" type="ORF">C5Y83_06995</name>
</gene>
<dbReference type="CDD" id="cd00090">
    <property type="entry name" value="HTH_ARSR"/>
    <property type="match status" value="1"/>
</dbReference>
<dbReference type="PRINTS" id="PR00778">
    <property type="entry name" value="HTHARSR"/>
</dbReference>
<dbReference type="GO" id="GO:0003700">
    <property type="term" value="F:DNA-binding transcription factor activity"/>
    <property type="evidence" value="ECO:0007669"/>
    <property type="project" value="InterPro"/>
</dbReference>
<sequence length="104" mass="12014">MNSFTALADPTRRQIVEMLAERPLAAGEIARRFTMSAPAISQHLKVLREARLVRAEVAAQQRIYELDPAGIDEVVKWIAKVRKFWGTKLDALETEIKREKRRRE</sequence>
<dbReference type="NCBIfam" id="NF033788">
    <property type="entry name" value="HTH_metalloreg"/>
    <property type="match status" value="1"/>
</dbReference>
<accession>A0A2S8FZR3</accession>
<comment type="caution">
    <text evidence="5">The sequence shown here is derived from an EMBL/GenBank/DDBJ whole genome shotgun (WGS) entry which is preliminary data.</text>
</comment>
<dbReference type="InterPro" id="IPR036388">
    <property type="entry name" value="WH-like_DNA-bd_sf"/>
</dbReference>
<evidence type="ECO:0000259" key="4">
    <source>
        <dbReference type="PROSITE" id="PS50987"/>
    </source>
</evidence>
<dbReference type="InterPro" id="IPR001845">
    <property type="entry name" value="HTH_ArsR_DNA-bd_dom"/>
</dbReference>
<dbReference type="RefSeq" id="WP_105328934.1">
    <property type="nucleotide sequence ID" value="NZ_PUHY01000005.1"/>
</dbReference>